<dbReference type="EMBL" id="FMAY01000006">
    <property type="protein sequence ID" value="SCC12995.1"/>
    <property type="molecule type" value="Genomic_DNA"/>
</dbReference>
<accession>A0A1C4C1M3</accession>
<dbReference type="RefSeq" id="WP_061492730.1">
    <property type="nucleotide sequence ID" value="NZ_CP115659.1"/>
</dbReference>
<reference evidence="2" key="1">
    <citation type="submission" date="2016-08" db="EMBL/GenBank/DDBJ databases">
        <authorList>
            <person name="Varghese N."/>
            <person name="Submissions Spin"/>
        </authorList>
    </citation>
    <scope>NUCLEOTIDE SEQUENCE [LARGE SCALE GENOMIC DNA]</scope>
    <source>
        <strain evidence="2">REICA_082</strain>
    </source>
</reference>
<keyword evidence="2" id="KW-1185">Reference proteome</keyword>
<evidence type="ECO:0000313" key="2">
    <source>
        <dbReference type="Proteomes" id="UP000198975"/>
    </source>
</evidence>
<gene>
    <name evidence="1" type="ORF">GA0061071_106178</name>
</gene>
<name>A0A1C4C1M3_9ENTR</name>
<organism evidence="1 2">
    <name type="scientific">Kosakonia oryzendophytica</name>
    <dbReference type="NCBI Taxonomy" id="1005665"/>
    <lineage>
        <taxon>Bacteria</taxon>
        <taxon>Pseudomonadati</taxon>
        <taxon>Pseudomonadota</taxon>
        <taxon>Gammaproteobacteria</taxon>
        <taxon>Enterobacterales</taxon>
        <taxon>Enterobacteriaceae</taxon>
        <taxon>Kosakonia</taxon>
    </lineage>
</organism>
<dbReference type="OrthoDB" id="2595999at2"/>
<sequence>MIDLNADIISNHSLGNICLGQSIDVYLEELLERFTVETKIYPPAHPQAETMHGYFINHGAMVVFTNSLDIIVSVGCNQTYSGKYRQTLYPGITMEKLSMLVKEVRILHGALIVDNDYGLSFPLPSPHDELADHLHQIPPELTLNEIYVYDHSPLVPNVKNVKKKRK</sequence>
<dbReference type="Proteomes" id="UP000198975">
    <property type="component" value="Unassembled WGS sequence"/>
</dbReference>
<evidence type="ECO:0000313" key="1">
    <source>
        <dbReference type="EMBL" id="SCC12995.1"/>
    </source>
</evidence>
<protein>
    <submittedName>
        <fullName evidence="1">Uncharacterized protein</fullName>
    </submittedName>
</protein>
<proteinExistence type="predicted"/>
<dbReference type="AlphaFoldDB" id="A0A1C4C1M3"/>